<feature type="region of interest" description="Disordered" evidence="1">
    <location>
        <begin position="371"/>
        <end position="393"/>
    </location>
</feature>
<dbReference type="PANTHER" id="PTHR34835:SF34">
    <property type="entry name" value="OS08G0555500 PROTEIN"/>
    <property type="match status" value="1"/>
</dbReference>
<evidence type="ECO:0000313" key="3">
    <source>
        <dbReference type="Proteomes" id="UP000289738"/>
    </source>
</evidence>
<sequence>MADSSTSSTSSISQGAFKTTKPSHFRAKIKFQNIEIVVRKLHQNTINLSVKNLKKKQTKNTQQKMAARNQTKDLKCATHLLNDKFRNMTEEKKAIVRDLGFGGLMHIPPLRVDHQLLRELANNFKLGENKLKTGYGSFHITPKKIGDALGINATGDLFPEKVDYKKLFDDDKIIYRKFQGKTLKSLTDEMMDIGVGNEEERLMFKRIFILYIQMAFLLPTTINKISPVHLVPIFKMDGIEERNWGGGHVLTFMIKGITDYQEKKKKAINGCLFALMIIYFHLSKNKGKNRVERPPKPWIANWTKEQLVKRMNAEREEILVSNNNKLVTPQKKKKVVVEDSPPEEDQYFYGETYEISSDELDELLGENIHKSAAEGGNQADLRSTEGRYVSSET</sequence>
<accession>A0A445C0V7</accession>
<dbReference type="EMBL" id="SDMP01000008">
    <property type="protein sequence ID" value="RYR44551.1"/>
    <property type="molecule type" value="Genomic_DNA"/>
</dbReference>
<dbReference type="AlphaFoldDB" id="A0A445C0V7"/>
<name>A0A445C0V7_ARAHY</name>
<dbReference type="PANTHER" id="PTHR34835">
    <property type="entry name" value="OS07G0283600 PROTEIN-RELATED"/>
    <property type="match status" value="1"/>
</dbReference>
<protein>
    <recommendedName>
        <fullName evidence="4">Aminotransferase-like plant mobile domain-containing protein</fullName>
    </recommendedName>
</protein>
<keyword evidence="3" id="KW-1185">Reference proteome</keyword>
<dbReference type="STRING" id="3818.A0A445C0V7"/>
<evidence type="ECO:0000313" key="2">
    <source>
        <dbReference type="EMBL" id="RYR44551.1"/>
    </source>
</evidence>
<comment type="caution">
    <text evidence="2">The sequence shown here is derived from an EMBL/GenBank/DDBJ whole genome shotgun (WGS) entry which is preliminary data.</text>
</comment>
<reference evidence="2 3" key="1">
    <citation type="submission" date="2019-01" db="EMBL/GenBank/DDBJ databases">
        <title>Sequencing of cultivated peanut Arachis hypogaea provides insights into genome evolution and oil improvement.</title>
        <authorList>
            <person name="Chen X."/>
        </authorList>
    </citation>
    <scope>NUCLEOTIDE SEQUENCE [LARGE SCALE GENOMIC DNA]</scope>
    <source>
        <strain evidence="3">cv. Fuhuasheng</strain>
        <tissue evidence="2">Leaves</tissue>
    </source>
</reference>
<organism evidence="2 3">
    <name type="scientific">Arachis hypogaea</name>
    <name type="common">Peanut</name>
    <dbReference type="NCBI Taxonomy" id="3818"/>
    <lineage>
        <taxon>Eukaryota</taxon>
        <taxon>Viridiplantae</taxon>
        <taxon>Streptophyta</taxon>
        <taxon>Embryophyta</taxon>
        <taxon>Tracheophyta</taxon>
        <taxon>Spermatophyta</taxon>
        <taxon>Magnoliopsida</taxon>
        <taxon>eudicotyledons</taxon>
        <taxon>Gunneridae</taxon>
        <taxon>Pentapetalae</taxon>
        <taxon>rosids</taxon>
        <taxon>fabids</taxon>
        <taxon>Fabales</taxon>
        <taxon>Fabaceae</taxon>
        <taxon>Papilionoideae</taxon>
        <taxon>50 kb inversion clade</taxon>
        <taxon>dalbergioids sensu lato</taxon>
        <taxon>Dalbergieae</taxon>
        <taxon>Pterocarpus clade</taxon>
        <taxon>Arachis</taxon>
    </lineage>
</organism>
<dbReference type="Proteomes" id="UP000289738">
    <property type="component" value="Chromosome A08"/>
</dbReference>
<gene>
    <name evidence="2" type="ORF">Ahy_A08g040872</name>
</gene>
<evidence type="ECO:0000256" key="1">
    <source>
        <dbReference type="SAM" id="MobiDB-lite"/>
    </source>
</evidence>
<proteinExistence type="predicted"/>
<evidence type="ECO:0008006" key="4">
    <source>
        <dbReference type="Google" id="ProtNLM"/>
    </source>
</evidence>